<protein>
    <submittedName>
        <fullName evidence="1">Uncharacterized protein</fullName>
    </submittedName>
</protein>
<dbReference type="EMBL" id="LRGB01005608">
    <property type="protein sequence ID" value="KZS01988.1"/>
    <property type="molecule type" value="Genomic_DNA"/>
</dbReference>
<comment type="caution">
    <text evidence="1">The sequence shown here is derived from an EMBL/GenBank/DDBJ whole genome shotgun (WGS) entry which is preliminary data.</text>
</comment>
<organism evidence="1 2">
    <name type="scientific">Daphnia magna</name>
    <dbReference type="NCBI Taxonomy" id="35525"/>
    <lineage>
        <taxon>Eukaryota</taxon>
        <taxon>Metazoa</taxon>
        <taxon>Ecdysozoa</taxon>
        <taxon>Arthropoda</taxon>
        <taxon>Crustacea</taxon>
        <taxon>Branchiopoda</taxon>
        <taxon>Diplostraca</taxon>
        <taxon>Cladocera</taxon>
        <taxon>Anomopoda</taxon>
        <taxon>Daphniidae</taxon>
        <taxon>Daphnia</taxon>
    </lineage>
</organism>
<keyword evidence="2" id="KW-1185">Reference proteome</keyword>
<dbReference type="Proteomes" id="UP000076858">
    <property type="component" value="Unassembled WGS sequence"/>
</dbReference>
<sequence length="65" mass="7977">MKYFHQVQVTDFRQKPHHRHLEHHNVLFWHQYFPVHNTRSLINIITFCFGTVVSNFVTNSHNFDQ</sequence>
<evidence type="ECO:0000313" key="2">
    <source>
        <dbReference type="Proteomes" id="UP000076858"/>
    </source>
</evidence>
<dbReference type="AlphaFoldDB" id="A0A164J5A5"/>
<name>A0A164J5A5_9CRUS</name>
<reference evidence="1 2" key="1">
    <citation type="submission" date="2016-03" db="EMBL/GenBank/DDBJ databases">
        <title>EvidentialGene: Evidence-directed Construction of Genes on Genomes.</title>
        <authorList>
            <person name="Gilbert D.G."/>
            <person name="Choi J.-H."/>
            <person name="Mockaitis K."/>
            <person name="Colbourne J."/>
            <person name="Pfrender M."/>
        </authorList>
    </citation>
    <scope>NUCLEOTIDE SEQUENCE [LARGE SCALE GENOMIC DNA]</scope>
    <source>
        <strain evidence="1 2">Xinb3</strain>
        <tissue evidence="1">Complete organism</tissue>
    </source>
</reference>
<proteinExistence type="predicted"/>
<accession>A0A164J5A5</accession>
<gene>
    <name evidence="1" type="ORF">APZ42_001147</name>
</gene>
<evidence type="ECO:0000313" key="1">
    <source>
        <dbReference type="EMBL" id="KZS01988.1"/>
    </source>
</evidence>